<organism evidence="2 3">
    <name type="scientific">Trichomalopsis sarcophagae</name>
    <dbReference type="NCBI Taxonomy" id="543379"/>
    <lineage>
        <taxon>Eukaryota</taxon>
        <taxon>Metazoa</taxon>
        <taxon>Ecdysozoa</taxon>
        <taxon>Arthropoda</taxon>
        <taxon>Hexapoda</taxon>
        <taxon>Insecta</taxon>
        <taxon>Pterygota</taxon>
        <taxon>Neoptera</taxon>
        <taxon>Endopterygota</taxon>
        <taxon>Hymenoptera</taxon>
        <taxon>Apocrita</taxon>
        <taxon>Proctotrupomorpha</taxon>
        <taxon>Chalcidoidea</taxon>
        <taxon>Pteromalidae</taxon>
        <taxon>Pteromalinae</taxon>
        <taxon>Trichomalopsis</taxon>
    </lineage>
</organism>
<gene>
    <name evidence="2" type="ORF">TSAR_004149</name>
</gene>
<protein>
    <submittedName>
        <fullName evidence="2">Uncharacterized protein</fullName>
    </submittedName>
</protein>
<evidence type="ECO:0000256" key="1">
    <source>
        <dbReference type="SAM" id="MobiDB-lite"/>
    </source>
</evidence>
<accession>A0A232EWE1</accession>
<evidence type="ECO:0000313" key="3">
    <source>
        <dbReference type="Proteomes" id="UP000215335"/>
    </source>
</evidence>
<feature type="compositionally biased region" description="Polar residues" evidence="1">
    <location>
        <begin position="1"/>
        <end position="15"/>
    </location>
</feature>
<keyword evidence="3" id="KW-1185">Reference proteome</keyword>
<proteinExistence type="predicted"/>
<dbReference type="AlphaFoldDB" id="A0A232EWE1"/>
<feature type="non-terminal residue" evidence="2">
    <location>
        <position position="1"/>
    </location>
</feature>
<comment type="caution">
    <text evidence="2">The sequence shown here is derived from an EMBL/GenBank/DDBJ whole genome shotgun (WGS) entry which is preliminary data.</text>
</comment>
<sequence>KITPVLNFTLSGDSKNSNKRSIPKFDRDCQRTKASENGAINHLSVSLLLTSPYNADPRLPQRDFARVLMAYYAVVPFLGPSVSKVGMLLK</sequence>
<name>A0A232EWE1_9HYME</name>
<feature type="region of interest" description="Disordered" evidence="1">
    <location>
        <begin position="1"/>
        <end position="28"/>
    </location>
</feature>
<dbReference type="EMBL" id="NNAY01001875">
    <property type="protein sequence ID" value="OXU22669.1"/>
    <property type="molecule type" value="Genomic_DNA"/>
</dbReference>
<evidence type="ECO:0000313" key="2">
    <source>
        <dbReference type="EMBL" id="OXU22669.1"/>
    </source>
</evidence>
<reference evidence="2 3" key="1">
    <citation type="journal article" date="2017" name="Curr. Biol.">
        <title>The Evolution of Venom by Co-option of Single-Copy Genes.</title>
        <authorList>
            <person name="Martinson E.O."/>
            <person name="Mrinalini"/>
            <person name="Kelkar Y.D."/>
            <person name="Chang C.H."/>
            <person name="Werren J.H."/>
        </authorList>
    </citation>
    <scope>NUCLEOTIDE SEQUENCE [LARGE SCALE GENOMIC DNA]</scope>
    <source>
        <strain evidence="2 3">Alberta</strain>
        <tissue evidence="2">Whole body</tissue>
    </source>
</reference>
<dbReference type="Proteomes" id="UP000215335">
    <property type="component" value="Unassembled WGS sequence"/>
</dbReference>